<dbReference type="CDD" id="cd06180">
    <property type="entry name" value="MFS_YjiJ"/>
    <property type="match status" value="1"/>
</dbReference>
<keyword evidence="2" id="KW-0813">Transport</keyword>
<evidence type="ECO:0000256" key="6">
    <source>
        <dbReference type="SAM" id="Phobius"/>
    </source>
</evidence>
<feature type="transmembrane region" description="Helical" evidence="6">
    <location>
        <begin position="302"/>
        <end position="324"/>
    </location>
</feature>
<keyword evidence="5 6" id="KW-0472">Membrane</keyword>
<feature type="transmembrane region" description="Helical" evidence="6">
    <location>
        <begin position="75"/>
        <end position="97"/>
    </location>
</feature>
<feature type="domain" description="Major facilitator superfamily (MFS) profile" evidence="7">
    <location>
        <begin position="8"/>
        <end position="391"/>
    </location>
</feature>
<feature type="transmembrane region" description="Helical" evidence="6">
    <location>
        <begin position="277"/>
        <end position="296"/>
    </location>
</feature>
<evidence type="ECO:0000256" key="1">
    <source>
        <dbReference type="ARBA" id="ARBA00004651"/>
    </source>
</evidence>
<dbReference type="InterPro" id="IPR036259">
    <property type="entry name" value="MFS_trans_sf"/>
</dbReference>
<organism evidence="8 9">
    <name type="scientific">Marininema mesophilum</name>
    <dbReference type="NCBI Taxonomy" id="1048340"/>
    <lineage>
        <taxon>Bacteria</taxon>
        <taxon>Bacillati</taxon>
        <taxon>Bacillota</taxon>
        <taxon>Bacilli</taxon>
        <taxon>Bacillales</taxon>
        <taxon>Thermoactinomycetaceae</taxon>
        <taxon>Marininema</taxon>
    </lineage>
</organism>
<dbReference type="PROSITE" id="PS50850">
    <property type="entry name" value="MFS"/>
    <property type="match status" value="1"/>
</dbReference>
<dbReference type="Pfam" id="PF06779">
    <property type="entry name" value="MFS_4"/>
    <property type="match status" value="1"/>
</dbReference>
<dbReference type="EMBL" id="FNNQ01000005">
    <property type="protein sequence ID" value="SDW66130.1"/>
    <property type="molecule type" value="Genomic_DNA"/>
</dbReference>
<dbReference type="InterPro" id="IPR010645">
    <property type="entry name" value="MFS_4"/>
</dbReference>
<dbReference type="GO" id="GO:0005886">
    <property type="term" value="C:plasma membrane"/>
    <property type="evidence" value="ECO:0007669"/>
    <property type="project" value="UniProtKB-SubCell"/>
</dbReference>
<dbReference type="GO" id="GO:0022857">
    <property type="term" value="F:transmembrane transporter activity"/>
    <property type="evidence" value="ECO:0007669"/>
    <property type="project" value="InterPro"/>
</dbReference>
<dbReference type="RefSeq" id="WP_091737978.1">
    <property type="nucleotide sequence ID" value="NZ_FNNQ01000005.1"/>
</dbReference>
<gene>
    <name evidence="8" type="ORF">SAMN05444487_10564</name>
</gene>
<feature type="transmembrane region" description="Helical" evidence="6">
    <location>
        <begin position="336"/>
        <end position="359"/>
    </location>
</feature>
<dbReference type="PANTHER" id="PTHR23537">
    <property type="match status" value="1"/>
</dbReference>
<proteinExistence type="predicted"/>
<comment type="subcellular location">
    <subcellularLocation>
        <location evidence="1">Cell membrane</location>
        <topology evidence="1">Multi-pass membrane protein</topology>
    </subcellularLocation>
</comment>
<dbReference type="Proteomes" id="UP000198534">
    <property type="component" value="Unassembled WGS sequence"/>
</dbReference>
<dbReference type="InterPro" id="IPR020846">
    <property type="entry name" value="MFS_dom"/>
</dbReference>
<feature type="transmembrane region" description="Helical" evidence="6">
    <location>
        <begin position="103"/>
        <end position="123"/>
    </location>
</feature>
<dbReference type="AlphaFoldDB" id="A0A1H2VD29"/>
<feature type="transmembrane region" description="Helical" evidence="6">
    <location>
        <begin position="135"/>
        <end position="158"/>
    </location>
</feature>
<feature type="transmembrane region" description="Helical" evidence="6">
    <location>
        <begin position="213"/>
        <end position="239"/>
    </location>
</feature>
<dbReference type="OrthoDB" id="9797953at2"/>
<feature type="transmembrane region" description="Helical" evidence="6">
    <location>
        <begin position="164"/>
        <end position="184"/>
    </location>
</feature>
<feature type="transmembrane region" description="Helical" evidence="6">
    <location>
        <begin position="46"/>
        <end position="68"/>
    </location>
</feature>
<evidence type="ECO:0000256" key="4">
    <source>
        <dbReference type="ARBA" id="ARBA00022989"/>
    </source>
</evidence>
<name>A0A1H2VD29_9BACL</name>
<sequence>MQSSRITISLLSGLLALMIAMGIGRFAYTPLLPPMQQALHFSDSIAGYLAASNYLGYLLGAIFAGAMGWQHQRLLLLRISLVINIATTGLIGCTTSINLWILLRFISGVTCAMVFVFVSGIVLDHLAKHQRMSLAGWLYSGVGLGIAISGLAVPFLVQRWDWDGAWLGLMILCVVLVGIVWWGLRESTDPDPKNTPDPTGIASPPQSPPTKSFIWVMIAYGCEGLGYIVTGTFLVALAAETPSLAHNPPSLSWVIAGIAAFPSCIIWSWLAKHWGYLQTLIVIFLLQAFGIFLPVLQPNAVGIYGSSLLFGATFMGISTLTTAWGRQLSPVHSSRIIGYFTAVFGAGQMIGPIGAGLLTDYTHSYSLSLAIASSVLLLGASCLFIQYMYHRKKQQKSAKLIVHG</sequence>
<feature type="transmembrane region" description="Helical" evidence="6">
    <location>
        <begin position="251"/>
        <end position="270"/>
    </location>
</feature>
<dbReference type="PANTHER" id="PTHR23537:SF1">
    <property type="entry name" value="SUGAR TRANSPORTER"/>
    <property type="match status" value="1"/>
</dbReference>
<evidence type="ECO:0000313" key="9">
    <source>
        <dbReference type="Proteomes" id="UP000198534"/>
    </source>
</evidence>
<keyword evidence="4 6" id="KW-1133">Transmembrane helix</keyword>
<protein>
    <submittedName>
        <fullName evidence="8">Predicted arabinose efflux permease, MFS family</fullName>
    </submittedName>
</protein>
<evidence type="ECO:0000256" key="5">
    <source>
        <dbReference type="ARBA" id="ARBA00023136"/>
    </source>
</evidence>
<keyword evidence="3 6" id="KW-0812">Transmembrane</keyword>
<keyword evidence="9" id="KW-1185">Reference proteome</keyword>
<reference evidence="8 9" key="1">
    <citation type="submission" date="2016-10" db="EMBL/GenBank/DDBJ databases">
        <authorList>
            <person name="de Groot N.N."/>
        </authorList>
    </citation>
    <scope>NUCLEOTIDE SEQUENCE [LARGE SCALE GENOMIC DNA]</scope>
    <source>
        <strain evidence="8 9">DSM 45610</strain>
    </source>
</reference>
<evidence type="ECO:0000259" key="7">
    <source>
        <dbReference type="PROSITE" id="PS50850"/>
    </source>
</evidence>
<feature type="transmembrane region" description="Helical" evidence="6">
    <location>
        <begin position="365"/>
        <end position="389"/>
    </location>
</feature>
<accession>A0A1H2VD29</accession>
<evidence type="ECO:0000256" key="3">
    <source>
        <dbReference type="ARBA" id="ARBA00022692"/>
    </source>
</evidence>
<dbReference type="SUPFAM" id="SSF103473">
    <property type="entry name" value="MFS general substrate transporter"/>
    <property type="match status" value="1"/>
</dbReference>
<evidence type="ECO:0000313" key="8">
    <source>
        <dbReference type="EMBL" id="SDW66130.1"/>
    </source>
</evidence>
<dbReference type="STRING" id="1048340.SAMN05444487_10564"/>
<dbReference type="Gene3D" id="1.20.1250.20">
    <property type="entry name" value="MFS general substrate transporter like domains"/>
    <property type="match status" value="1"/>
</dbReference>
<evidence type="ECO:0000256" key="2">
    <source>
        <dbReference type="ARBA" id="ARBA00022448"/>
    </source>
</evidence>